<evidence type="ECO:0000256" key="1">
    <source>
        <dbReference type="SAM" id="SignalP"/>
    </source>
</evidence>
<reference evidence="2 3" key="1">
    <citation type="journal article" date="2014" name="Int. J. Syst. Evol. Microbiol.">
        <title>Ramlibacter solisilvae sp. nov., isolated from forest soil, and emended description of the genus Ramlibacter.</title>
        <authorList>
            <person name="Lee H.J."/>
            <person name="Lee S.H."/>
            <person name="Lee S.S."/>
            <person name="Lee J.S."/>
            <person name="Kim Y."/>
            <person name="Kim S.C."/>
            <person name="Jeon C.O."/>
        </authorList>
    </citation>
    <scope>NUCLEOTIDE SEQUENCE [LARGE SCALE GENOMIC DNA]</scope>
    <source>
        <strain evidence="2 3">5-10</strain>
    </source>
</reference>
<dbReference type="AlphaFoldDB" id="A0A127JSL3"/>
<sequence length="112" mass="12052">MKLSHLAWLVLAAGPVLAHGETLRCSGGIVSEGDSRISIVYKCGPPVLADTYCAPVFYPGGLHVVPEPWASYAVPCQPIEQWLYERGPGALTATIYLRRGTVQSIVYGRSPP</sequence>
<dbReference type="Pfam" id="PF11006">
    <property type="entry name" value="DUF2845"/>
    <property type="match status" value="1"/>
</dbReference>
<feature type="chain" id="PRO_5007449523" description="DUF2845 domain-containing protein" evidence="1">
    <location>
        <begin position="19"/>
        <end position="112"/>
    </location>
</feature>
<dbReference type="EMBL" id="CP010951">
    <property type="protein sequence ID" value="AMO22895.1"/>
    <property type="molecule type" value="Genomic_DNA"/>
</dbReference>
<dbReference type="RefSeq" id="WP_082792944.1">
    <property type="nucleotide sequence ID" value="NZ_CP010951.1"/>
</dbReference>
<dbReference type="Proteomes" id="UP000070433">
    <property type="component" value="Chromosome"/>
</dbReference>
<keyword evidence="3" id="KW-1185">Reference proteome</keyword>
<protein>
    <recommendedName>
        <fullName evidence="4">DUF2845 domain-containing protein</fullName>
    </recommendedName>
</protein>
<accession>A0A127JSL3</accession>
<feature type="signal peptide" evidence="1">
    <location>
        <begin position="1"/>
        <end position="18"/>
    </location>
</feature>
<evidence type="ECO:0000313" key="3">
    <source>
        <dbReference type="Proteomes" id="UP000070433"/>
    </source>
</evidence>
<evidence type="ECO:0000313" key="2">
    <source>
        <dbReference type="EMBL" id="AMO22895.1"/>
    </source>
</evidence>
<name>A0A127JSL3_9BURK</name>
<proteinExistence type="predicted"/>
<dbReference type="InterPro" id="IPR021268">
    <property type="entry name" value="DUF2845"/>
</dbReference>
<keyword evidence="1" id="KW-0732">Signal</keyword>
<gene>
    <name evidence="2" type="ORF">UC35_08330</name>
</gene>
<evidence type="ECO:0008006" key="4">
    <source>
        <dbReference type="Google" id="ProtNLM"/>
    </source>
</evidence>
<organism evidence="2 3">
    <name type="scientific">Ramlibacter tataouinensis</name>
    <dbReference type="NCBI Taxonomy" id="94132"/>
    <lineage>
        <taxon>Bacteria</taxon>
        <taxon>Pseudomonadati</taxon>
        <taxon>Pseudomonadota</taxon>
        <taxon>Betaproteobacteria</taxon>
        <taxon>Burkholderiales</taxon>
        <taxon>Comamonadaceae</taxon>
        <taxon>Ramlibacter</taxon>
    </lineage>
</organism>